<dbReference type="Pfam" id="PF11464">
    <property type="entry name" value="Rbsn"/>
    <property type="match status" value="1"/>
</dbReference>
<proteinExistence type="predicted"/>
<evidence type="ECO:0000256" key="2">
    <source>
        <dbReference type="ARBA" id="ARBA00022771"/>
    </source>
</evidence>
<dbReference type="InterPro" id="IPR000306">
    <property type="entry name" value="Znf_FYVE"/>
</dbReference>
<dbReference type="Pfam" id="PF01363">
    <property type="entry name" value="FYVE"/>
    <property type="match status" value="1"/>
</dbReference>
<evidence type="ECO:0000259" key="6">
    <source>
        <dbReference type="PROSITE" id="PS50178"/>
    </source>
</evidence>
<dbReference type="InterPro" id="IPR017455">
    <property type="entry name" value="Znf_FYVE-rel"/>
</dbReference>
<dbReference type="InterPro" id="IPR021565">
    <property type="entry name" value="Rbsn_Rab-bd"/>
</dbReference>
<reference evidence="7" key="1">
    <citation type="submission" date="2021-04" db="EMBL/GenBank/DDBJ databases">
        <authorList>
            <consortium name="Molecular Ecology Group"/>
        </authorList>
    </citation>
    <scope>NUCLEOTIDE SEQUENCE</scope>
</reference>
<keyword evidence="3" id="KW-0862">Zinc</keyword>
<dbReference type="GO" id="GO:0008270">
    <property type="term" value="F:zinc ion binding"/>
    <property type="evidence" value="ECO:0007669"/>
    <property type="project" value="UniProtKB-KW"/>
</dbReference>
<feature type="non-terminal residue" evidence="7">
    <location>
        <position position="482"/>
    </location>
</feature>
<evidence type="ECO:0000313" key="8">
    <source>
        <dbReference type="Proteomes" id="UP000678393"/>
    </source>
</evidence>
<feature type="domain" description="FYVE-type" evidence="6">
    <location>
        <begin position="106"/>
        <end position="196"/>
    </location>
</feature>
<name>A0A8S3YKQ2_9EUPU</name>
<evidence type="ECO:0000256" key="5">
    <source>
        <dbReference type="SAM" id="MobiDB-lite"/>
    </source>
</evidence>
<comment type="caution">
    <text evidence="7">The sequence shown here is derived from an EMBL/GenBank/DDBJ whole genome shotgun (WGS) entry which is preliminary data.</text>
</comment>
<dbReference type="PANTHER" id="PTHR13510">
    <property type="entry name" value="FYVE-FINGER-CONTAINING RAB5 EFFECTOR PROTEIN RABENOSYN-5-RELATED"/>
    <property type="match status" value="1"/>
</dbReference>
<dbReference type="EMBL" id="CAJHNH020000184">
    <property type="protein sequence ID" value="CAG5115932.1"/>
    <property type="molecule type" value="Genomic_DNA"/>
</dbReference>
<dbReference type="PANTHER" id="PTHR13510:SF44">
    <property type="entry name" value="RABENOSYN-5"/>
    <property type="match status" value="1"/>
</dbReference>
<accession>A0A8S3YKQ2</accession>
<keyword evidence="1" id="KW-0479">Metal-binding</keyword>
<organism evidence="7 8">
    <name type="scientific">Candidula unifasciata</name>
    <dbReference type="NCBI Taxonomy" id="100452"/>
    <lineage>
        <taxon>Eukaryota</taxon>
        <taxon>Metazoa</taxon>
        <taxon>Spiralia</taxon>
        <taxon>Lophotrochozoa</taxon>
        <taxon>Mollusca</taxon>
        <taxon>Gastropoda</taxon>
        <taxon>Heterobranchia</taxon>
        <taxon>Euthyneura</taxon>
        <taxon>Panpulmonata</taxon>
        <taxon>Eupulmonata</taxon>
        <taxon>Stylommatophora</taxon>
        <taxon>Helicina</taxon>
        <taxon>Helicoidea</taxon>
        <taxon>Geomitridae</taxon>
        <taxon>Candidula</taxon>
    </lineage>
</organism>
<sequence length="482" mass="55171">FFDKAKKRILGDKLEAELTQTDDPARREEHEGLSGFDPSWWGHQELGQIRNHTDSFKSIRDARVNLFVVETNKLLIRLDKLLSPEAPLDPKKRRAFEKSIVKWIADSEVPACLNCLCSFGLLTRRHHCRLCGGVMCDKCSQFMSLSFAQKLVNPAHIFSGEAFIKRTNSNSSLNSLGKSGEDALMRVCQMCRRLLQRRDHMTELRNSKPPIVQVYDKMKMCIMEAEQILPGYMNMVESLSQGETVYSYMQAQIQRSKLVKLYEVIDQLRGNELYIKTMPVIIETSSVQIKEKNHGEICDYKLLCIAHYMSVLFALPTEEEYNQLRQARAAEIQRKIAAERQAALEAQERERQEREKLDKEPSKEASSHHETAQKPGNKRAASEGQPKKVLGVKIAFNTSQKSDSRNSPDVTVISGWKPADETITVSQASDPVVQQMEIIKSYILQARQANRLDEVAMLEQNLRDLHAEYLRQKQRQKESLSS</sequence>
<dbReference type="OrthoDB" id="166134at2759"/>
<evidence type="ECO:0000313" key="7">
    <source>
        <dbReference type="EMBL" id="CAG5115932.1"/>
    </source>
</evidence>
<feature type="region of interest" description="Disordered" evidence="5">
    <location>
        <begin position="343"/>
        <end position="385"/>
    </location>
</feature>
<evidence type="ECO:0000256" key="4">
    <source>
        <dbReference type="PROSITE-ProRule" id="PRU00091"/>
    </source>
</evidence>
<dbReference type="InterPro" id="IPR011011">
    <property type="entry name" value="Znf_FYVE_PHD"/>
</dbReference>
<evidence type="ECO:0000256" key="3">
    <source>
        <dbReference type="ARBA" id="ARBA00022833"/>
    </source>
</evidence>
<dbReference type="SUPFAM" id="SSF140125">
    <property type="entry name" value="Rabenosyn-5 Rab-binding domain-like"/>
    <property type="match status" value="1"/>
</dbReference>
<evidence type="ECO:0000256" key="1">
    <source>
        <dbReference type="ARBA" id="ARBA00022723"/>
    </source>
</evidence>
<dbReference type="AlphaFoldDB" id="A0A8S3YKQ2"/>
<dbReference type="InterPro" id="IPR036531">
    <property type="entry name" value="Rbsn_Rab-bd_sf"/>
</dbReference>
<dbReference type="InterPro" id="IPR013083">
    <property type="entry name" value="Znf_RING/FYVE/PHD"/>
</dbReference>
<dbReference type="SUPFAM" id="SSF57903">
    <property type="entry name" value="FYVE/PHD zinc finger"/>
    <property type="match status" value="1"/>
</dbReference>
<dbReference type="InterPro" id="IPR052727">
    <property type="entry name" value="Rab4/Rab5_effector"/>
</dbReference>
<protein>
    <recommendedName>
        <fullName evidence="6">FYVE-type domain-containing protein</fullName>
    </recommendedName>
</protein>
<dbReference type="Gene3D" id="3.30.40.10">
    <property type="entry name" value="Zinc/RING finger domain, C3HC4 (zinc finger)"/>
    <property type="match status" value="1"/>
</dbReference>
<gene>
    <name evidence="7" type="ORF">CUNI_LOCUS1490</name>
</gene>
<dbReference type="Proteomes" id="UP000678393">
    <property type="component" value="Unassembled WGS sequence"/>
</dbReference>
<keyword evidence="8" id="KW-1185">Reference proteome</keyword>
<dbReference type="PROSITE" id="PS50178">
    <property type="entry name" value="ZF_FYVE"/>
    <property type="match status" value="1"/>
</dbReference>
<keyword evidence="2 4" id="KW-0863">Zinc-finger</keyword>
<dbReference type="SMART" id="SM00064">
    <property type="entry name" value="FYVE"/>
    <property type="match status" value="1"/>
</dbReference>
<dbReference type="Gene3D" id="4.10.860.20">
    <property type="entry name" value="Rabenosyn, Rab binding domain"/>
    <property type="match status" value="1"/>
</dbReference>
<feature type="compositionally biased region" description="Basic and acidic residues" evidence="5">
    <location>
        <begin position="346"/>
        <end position="372"/>
    </location>
</feature>